<dbReference type="PROSITE" id="PS50851">
    <property type="entry name" value="CHEW"/>
    <property type="match status" value="1"/>
</dbReference>
<keyword evidence="3" id="KW-1185">Reference proteome</keyword>
<sequence>MDTPVVYGVGMQDLPRPAPAPGAHAAVLVFEAGGWRCALPLACLRETMRALPIEALADAPAGVLGLAVIRGEPVPVVDVAALLGAAGALAGRLITISVAERPVALAVDGVLGVRSMPHAALHALPPLLHEAGSRTIDAIAALDGALLLLLGQARLLPEAAHARVDAARADAAVPLADAARADAGAAA</sequence>
<feature type="domain" description="CheW-like" evidence="1">
    <location>
        <begin position="24"/>
        <end position="161"/>
    </location>
</feature>
<gene>
    <name evidence="2" type="ORF">HLB44_14100</name>
</gene>
<dbReference type="Gene3D" id="2.30.30.40">
    <property type="entry name" value="SH3 Domains"/>
    <property type="match status" value="1"/>
</dbReference>
<accession>A0ABX2EHL9</accession>
<dbReference type="Gene3D" id="2.40.50.180">
    <property type="entry name" value="CheA-289, Domain 4"/>
    <property type="match status" value="1"/>
</dbReference>
<dbReference type="InterPro" id="IPR039315">
    <property type="entry name" value="CheW"/>
</dbReference>
<dbReference type="InterPro" id="IPR036061">
    <property type="entry name" value="CheW-like_dom_sf"/>
</dbReference>
<evidence type="ECO:0000313" key="2">
    <source>
        <dbReference type="EMBL" id="NRF68121.1"/>
    </source>
</evidence>
<reference evidence="2 3" key="1">
    <citation type="submission" date="2020-05" db="EMBL/GenBank/DDBJ databases">
        <title>Aquincola sp. isolate from soil.</title>
        <authorList>
            <person name="Han J."/>
            <person name="Kim D.-U."/>
        </authorList>
    </citation>
    <scope>NUCLEOTIDE SEQUENCE [LARGE SCALE GENOMIC DNA]</scope>
    <source>
        <strain evidence="2 3">S2</strain>
    </source>
</reference>
<dbReference type="SMART" id="SM00260">
    <property type="entry name" value="CheW"/>
    <property type="match status" value="1"/>
</dbReference>
<dbReference type="InterPro" id="IPR002545">
    <property type="entry name" value="CheW-lke_dom"/>
</dbReference>
<proteinExistence type="predicted"/>
<protein>
    <submittedName>
        <fullName evidence="2">Chemotaxis protein CheW</fullName>
    </submittedName>
</protein>
<evidence type="ECO:0000313" key="3">
    <source>
        <dbReference type="Proteomes" id="UP000737171"/>
    </source>
</evidence>
<dbReference type="Pfam" id="PF01584">
    <property type="entry name" value="CheW"/>
    <property type="match status" value="1"/>
</dbReference>
<dbReference type="PANTHER" id="PTHR22617">
    <property type="entry name" value="CHEMOTAXIS SENSOR HISTIDINE KINASE-RELATED"/>
    <property type="match status" value="1"/>
</dbReference>
<dbReference type="SUPFAM" id="SSF50341">
    <property type="entry name" value="CheW-like"/>
    <property type="match status" value="1"/>
</dbReference>
<dbReference type="PANTHER" id="PTHR22617:SF23">
    <property type="entry name" value="CHEMOTAXIS PROTEIN CHEW"/>
    <property type="match status" value="1"/>
</dbReference>
<organism evidence="2 3">
    <name type="scientific">Pseudaquabacterium terrae</name>
    <dbReference type="NCBI Taxonomy" id="2732868"/>
    <lineage>
        <taxon>Bacteria</taxon>
        <taxon>Pseudomonadati</taxon>
        <taxon>Pseudomonadota</taxon>
        <taxon>Betaproteobacteria</taxon>
        <taxon>Burkholderiales</taxon>
        <taxon>Sphaerotilaceae</taxon>
        <taxon>Pseudaquabacterium</taxon>
    </lineage>
</organism>
<comment type="caution">
    <text evidence="2">The sequence shown here is derived from an EMBL/GenBank/DDBJ whole genome shotgun (WGS) entry which is preliminary data.</text>
</comment>
<dbReference type="RefSeq" id="WP_173123480.1">
    <property type="nucleotide sequence ID" value="NZ_JABRWJ010000004.1"/>
</dbReference>
<dbReference type="EMBL" id="JABRWJ010000004">
    <property type="protein sequence ID" value="NRF68121.1"/>
    <property type="molecule type" value="Genomic_DNA"/>
</dbReference>
<dbReference type="Proteomes" id="UP000737171">
    <property type="component" value="Unassembled WGS sequence"/>
</dbReference>
<name>A0ABX2EHL9_9BURK</name>
<evidence type="ECO:0000259" key="1">
    <source>
        <dbReference type="PROSITE" id="PS50851"/>
    </source>
</evidence>